<dbReference type="FunFam" id="1.10.10.10:FF:000001">
    <property type="entry name" value="LysR family transcriptional regulator"/>
    <property type="match status" value="1"/>
</dbReference>
<accession>A0A225T0J8</accession>
<dbReference type="EMBL" id="NJGV01000001">
    <property type="protein sequence ID" value="OWY36692.1"/>
    <property type="molecule type" value="Genomic_DNA"/>
</dbReference>
<gene>
    <name evidence="6" type="ORF">CEJ45_00915</name>
</gene>
<dbReference type="PANTHER" id="PTHR30537">
    <property type="entry name" value="HTH-TYPE TRANSCRIPTIONAL REGULATOR"/>
    <property type="match status" value="1"/>
</dbReference>
<proteinExistence type="inferred from homology"/>
<evidence type="ECO:0000256" key="2">
    <source>
        <dbReference type="ARBA" id="ARBA00023015"/>
    </source>
</evidence>
<dbReference type="InterPro" id="IPR000847">
    <property type="entry name" value="LysR_HTH_N"/>
</dbReference>
<evidence type="ECO:0000259" key="5">
    <source>
        <dbReference type="PROSITE" id="PS50931"/>
    </source>
</evidence>
<comment type="similarity">
    <text evidence="1">Belongs to the LysR transcriptional regulatory family.</text>
</comment>
<comment type="caution">
    <text evidence="6">The sequence shown here is derived from an EMBL/GenBank/DDBJ whole genome shotgun (WGS) entry which is preliminary data.</text>
</comment>
<dbReference type="Gene3D" id="1.10.10.10">
    <property type="entry name" value="Winged helix-like DNA-binding domain superfamily/Winged helix DNA-binding domain"/>
    <property type="match status" value="1"/>
</dbReference>
<reference evidence="6 7" key="1">
    <citation type="journal article" date="2010" name="Int. J. Syst. Evol. Microbiol.">
        <title>Reclassification of Herbaspirillum putei as a later heterotypic synonym of Herbaspirillum huttiense, with the description of H. huttiense subsp. huttiense subsp. nov. and H. huttiense subsp. putei subsp. nov., comb. nov., and description of Herbaspirillum aquaticum sp. nov.</title>
        <authorList>
            <person name="Dobritsa A.P."/>
            <person name="Reddy M.C."/>
            <person name="Samadpour M."/>
        </authorList>
    </citation>
    <scope>NUCLEOTIDE SEQUENCE [LARGE SCALE GENOMIC DNA]</scope>
    <source>
        <strain evidence="6 7">IEH 4430</strain>
    </source>
</reference>
<keyword evidence="3" id="KW-0238">DNA-binding</keyword>
<name>A0A225T0J8_9BURK</name>
<keyword evidence="2" id="KW-0805">Transcription regulation</keyword>
<dbReference type="InterPro" id="IPR058163">
    <property type="entry name" value="LysR-type_TF_proteobact-type"/>
</dbReference>
<dbReference type="AlphaFoldDB" id="A0A225T0J8"/>
<protein>
    <submittedName>
        <fullName evidence="6">LysR family transcriptional regulator</fullName>
    </submittedName>
</protein>
<evidence type="ECO:0000256" key="3">
    <source>
        <dbReference type="ARBA" id="ARBA00023125"/>
    </source>
</evidence>
<evidence type="ECO:0000313" key="7">
    <source>
        <dbReference type="Proteomes" id="UP000214747"/>
    </source>
</evidence>
<dbReference type="Gene3D" id="3.40.190.10">
    <property type="entry name" value="Periplasmic binding protein-like II"/>
    <property type="match status" value="2"/>
</dbReference>
<feature type="domain" description="HTH lysR-type" evidence="5">
    <location>
        <begin position="1"/>
        <end position="60"/>
    </location>
</feature>
<dbReference type="GO" id="GO:0043565">
    <property type="term" value="F:sequence-specific DNA binding"/>
    <property type="evidence" value="ECO:0007669"/>
    <property type="project" value="TreeGrafter"/>
</dbReference>
<dbReference type="InterPro" id="IPR036388">
    <property type="entry name" value="WH-like_DNA-bd_sf"/>
</dbReference>
<sequence length="293" mass="32671">MSIQSEELRTFVAVVEAGTLSAAAEVLEQTTSGVSRALSRLEEKLGASLLTRTTRRMELTEEGEAFLEQARAILAAMEQAEDTVRMRTRKPVGKLRVDAAVPFMLHCIVPHVGAFRAAYPDIELELTTNDRFIDLVEQRADIAIRIGELQDSTLHARPLSSARLNIVASPDYLARHGAPESVEALEQHQLIGFSQPDLLNYWPLRHTAGDRYQVRPAIRASSGETLRHLALQGQGIACLSDFMTEADLAAGRLVRVLDHYDSGFRQKISAVYYHNTQLSRRISCFLDFLQCKL</sequence>
<keyword evidence="4" id="KW-0804">Transcription</keyword>
<dbReference type="Pfam" id="PF00126">
    <property type="entry name" value="HTH_1"/>
    <property type="match status" value="1"/>
</dbReference>
<evidence type="ECO:0000256" key="1">
    <source>
        <dbReference type="ARBA" id="ARBA00009437"/>
    </source>
</evidence>
<evidence type="ECO:0000313" key="6">
    <source>
        <dbReference type="EMBL" id="OWY36692.1"/>
    </source>
</evidence>
<evidence type="ECO:0000256" key="4">
    <source>
        <dbReference type="ARBA" id="ARBA00023163"/>
    </source>
</evidence>
<dbReference type="SUPFAM" id="SSF53850">
    <property type="entry name" value="Periplasmic binding protein-like II"/>
    <property type="match status" value="1"/>
</dbReference>
<dbReference type="InterPro" id="IPR036390">
    <property type="entry name" value="WH_DNA-bd_sf"/>
</dbReference>
<dbReference type="GO" id="GO:0003700">
    <property type="term" value="F:DNA-binding transcription factor activity"/>
    <property type="evidence" value="ECO:0007669"/>
    <property type="project" value="InterPro"/>
</dbReference>
<organism evidence="6 7">
    <name type="scientific">Herbaspirillum aquaticum</name>
    <dbReference type="NCBI Taxonomy" id="568783"/>
    <lineage>
        <taxon>Bacteria</taxon>
        <taxon>Pseudomonadati</taxon>
        <taxon>Pseudomonadota</taxon>
        <taxon>Betaproteobacteria</taxon>
        <taxon>Burkholderiales</taxon>
        <taxon>Oxalobacteraceae</taxon>
        <taxon>Herbaspirillum</taxon>
    </lineage>
</organism>
<dbReference type="InterPro" id="IPR005119">
    <property type="entry name" value="LysR_subst-bd"/>
</dbReference>
<dbReference type="SUPFAM" id="SSF46785">
    <property type="entry name" value="Winged helix' DNA-binding domain"/>
    <property type="match status" value="1"/>
</dbReference>
<dbReference type="Proteomes" id="UP000214747">
    <property type="component" value="Unassembled WGS sequence"/>
</dbReference>
<dbReference type="Pfam" id="PF03466">
    <property type="entry name" value="LysR_substrate"/>
    <property type="match status" value="1"/>
</dbReference>
<dbReference type="PANTHER" id="PTHR30537:SF20">
    <property type="entry name" value="TRANSCRIPTIONAL REGULATORY PROTEIN"/>
    <property type="match status" value="1"/>
</dbReference>
<keyword evidence="7" id="KW-1185">Reference proteome</keyword>
<dbReference type="GO" id="GO:0006351">
    <property type="term" value="P:DNA-templated transcription"/>
    <property type="evidence" value="ECO:0007669"/>
    <property type="project" value="TreeGrafter"/>
</dbReference>
<dbReference type="PROSITE" id="PS50931">
    <property type="entry name" value="HTH_LYSR"/>
    <property type="match status" value="1"/>
</dbReference>
<dbReference type="RefSeq" id="WP_088753378.1">
    <property type="nucleotide sequence ID" value="NZ_NJGV01000001.1"/>
</dbReference>